<dbReference type="EMBL" id="OU503054">
    <property type="protein sequence ID" value="CAI9783009.1"/>
    <property type="molecule type" value="Genomic_DNA"/>
</dbReference>
<reference evidence="3" key="1">
    <citation type="submission" date="2023-05" db="EMBL/GenBank/DDBJ databases">
        <authorList>
            <person name="Huff M."/>
        </authorList>
    </citation>
    <scope>NUCLEOTIDE SEQUENCE</scope>
</reference>
<dbReference type="InterPro" id="IPR057939">
    <property type="entry name" value="TRF2_HOY1_PH"/>
</dbReference>
<dbReference type="Proteomes" id="UP000834106">
    <property type="component" value="Chromosome 19"/>
</dbReference>
<keyword evidence="4" id="KW-1185">Reference proteome</keyword>
<name>A0AAD2EA42_9LAMI</name>
<organism evidence="3 4">
    <name type="scientific">Fraxinus pennsylvanica</name>
    <dbReference type="NCBI Taxonomy" id="56036"/>
    <lineage>
        <taxon>Eukaryota</taxon>
        <taxon>Viridiplantae</taxon>
        <taxon>Streptophyta</taxon>
        <taxon>Embryophyta</taxon>
        <taxon>Tracheophyta</taxon>
        <taxon>Spermatophyta</taxon>
        <taxon>Magnoliopsida</taxon>
        <taxon>eudicotyledons</taxon>
        <taxon>Gunneridae</taxon>
        <taxon>Pentapetalae</taxon>
        <taxon>asterids</taxon>
        <taxon>lamiids</taxon>
        <taxon>Lamiales</taxon>
        <taxon>Oleaceae</taxon>
        <taxon>Oleeae</taxon>
        <taxon>Fraxinus</taxon>
    </lineage>
</organism>
<evidence type="ECO:0000256" key="1">
    <source>
        <dbReference type="SAM" id="MobiDB-lite"/>
    </source>
</evidence>
<evidence type="ECO:0000259" key="2">
    <source>
        <dbReference type="Pfam" id="PF24818"/>
    </source>
</evidence>
<dbReference type="PANTHER" id="PTHR33494">
    <property type="entry name" value="OS02G0793800 PROTEIN"/>
    <property type="match status" value="1"/>
</dbReference>
<proteinExistence type="predicted"/>
<feature type="region of interest" description="Disordered" evidence="1">
    <location>
        <begin position="1"/>
        <end position="39"/>
    </location>
</feature>
<evidence type="ECO:0000313" key="3">
    <source>
        <dbReference type="EMBL" id="CAI9783009.1"/>
    </source>
</evidence>
<protein>
    <recommendedName>
        <fullName evidence="2">TRF2/HOY1 PH-like domain-containing protein</fullName>
    </recommendedName>
</protein>
<evidence type="ECO:0000313" key="4">
    <source>
        <dbReference type="Proteomes" id="UP000834106"/>
    </source>
</evidence>
<gene>
    <name evidence="3" type="ORF">FPE_LOCUS30439</name>
</gene>
<feature type="compositionally biased region" description="Polar residues" evidence="1">
    <location>
        <begin position="1"/>
        <end position="34"/>
    </location>
</feature>
<feature type="domain" description="TRF2/HOY1 PH-like" evidence="2">
    <location>
        <begin position="43"/>
        <end position="110"/>
    </location>
</feature>
<dbReference type="PANTHER" id="PTHR33494:SF27">
    <property type="entry name" value="ATP-DEPENDENT DNA HELICASE"/>
    <property type="match status" value="1"/>
</dbReference>
<dbReference type="Pfam" id="PF24818">
    <property type="entry name" value="PH_TRF2_HOY1"/>
    <property type="match status" value="1"/>
</dbReference>
<dbReference type="AlphaFoldDB" id="A0AAD2EA42"/>
<sequence>MKLPQGNTASLAMESSKNRNSQSKKGAKRTTTSNENDKLKASNFPASLLRIGNWEYASSYENDLVMKCYFEKQWEVLRGGLKSKIEIQWSNITALKATCADNDSGTLTILKNPEVEFDQVAAAHGYSLSSFQDVEFAAASQSPPLSFGQKFIVMDTCAFEWNGTFRGHDYSEQQRWEQLKVPGLQPSTSKSDLMYHIRNCISEQITSGCVNSNKTSEFWDEMENIKYELLSDTECATGANCEICVSSNLTNDSMSEKTSNDISATQENYSSGFGCRPMAPSMVNNKLIWRICASSSVHCLF</sequence>
<accession>A0AAD2EA42</accession>